<evidence type="ECO:0000256" key="6">
    <source>
        <dbReference type="ARBA" id="ARBA00023136"/>
    </source>
</evidence>
<dbReference type="OrthoDB" id="1262810at2759"/>
<dbReference type="Gramene" id="NC2G0005510.1">
    <property type="protein sequence ID" value="NC2G0005510.1:cds"/>
    <property type="gene ID" value="NC2G0005510"/>
</dbReference>
<dbReference type="InterPro" id="IPR026015">
    <property type="entry name" value="ATP_synth_OSCP/delta_N_sf"/>
</dbReference>
<dbReference type="InterPro" id="IPR000711">
    <property type="entry name" value="ATPase_OSCP/dsu"/>
</dbReference>
<protein>
    <recommendedName>
        <fullName evidence="10">ATP synthase delta chain, chloroplastic</fullName>
    </recommendedName>
</protein>
<dbReference type="Pfam" id="PF00213">
    <property type="entry name" value="OSCP"/>
    <property type="match status" value="1"/>
</dbReference>
<evidence type="ECO:0000313" key="9">
    <source>
        <dbReference type="EMBL" id="VVV94723.1"/>
    </source>
</evidence>
<dbReference type="SUPFAM" id="SSF47928">
    <property type="entry name" value="N-terminal domain of the delta subunit of the F1F0-ATP synthase"/>
    <property type="match status" value="1"/>
</dbReference>
<evidence type="ECO:0000256" key="2">
    <source>
        <dbReference type="ARBA" id="ARBA00007046"/>
    </source>
</evidence>
<dbReference type="OMA" id="VSSEVKM"/>
<keyword evidence="5" id="KW-0406">Ion transport</keyword>
<keyword evidence="4" id="KW-0375">Hydrogen ion transport</keyword>
<evidence type="ECO:0008006" key="10">
    <source>
        <dbReference type="Google" id="ProtNLM"/>
    </source>
</evidence>
<dbReference type="GO" id="GO:0016020">
    <property type="term" value="C:membrane"/>
    <property type="evidence" value="ECO:0007669"/>
    <property type="project" value="UniProtKB-SubCell"/>
</dbReference>
<comment type="subcellular location">
    <subcellularLocation>
        <location evidence="1">Membrane</location>
    </subcellularLocation>
</comment>
<dbReference type="PANTHER" id="PTHR11910">
    <property type="entry name" value="ATP SYNTHASE DELTA CHAIN"/>
    <property type="match status" value="1"/>
</dbReference>
<feature type="compositionally biased region" description="Polar residues" evidence="8">
    <location>
        <begin position="54"/>
        <end position="67"/>
    </location>
</feature>
<evidence type="ECO:0000256" key="1">
    <source>
        <dbReference type="ARBA" id="ARBA00004370"/>
    </source>
</evidence>
<dbReference type="AlphaFoldDB" id="A0A5K0ZZU5"/>
<keyword evidence="6" id="KW-0472">Membrane</keyword>
<name>A0A5K0ZZU5_9MAGN</name>
<evidence type="ECO:0000256" key="4">
    <source>
        <dbReference type="ARBA" id="ARBA00022781"/>
    </source>
</evidence>
<reference evidence="9" key="1">
    <citation type="submission" date="2019-09" db="EMBL/GenBank/DDBJ databases">
        <authorList>
            <person name="Zhang L."/>
        </authorList>
    </citation>
    <scope>NUCLEOTIDE SEQUENCE</scope>
</reference>
<dbReference type="NCBIfam" id="TIGR01145">
    <property type="entry name" value="ATP_synt_delta"/>
    <property type="match status" value="1"/>
</dbReference>
<keyword evidence="7" id="KW-0066">ATP synthesis</keyword>
<evidence type="ECO:0000256" key="5">
    <source>
        <dbReference type="ARBA" id="ARBA00023065"/>
    </source>
</evidence>
<evidence type="ECO:0000256" key="7">
    <source>
        <dbReference type="ARBA" id="ARBA00023310"/>
    </source>
</evidence>
<dbReference type="EMBL" id="LR721780">
    <property type="protein sequence ID" value="VVV94723.1"/>
    <property type="molecule type" value="Genomic_DNA"/>
</dbReference>
<keyword evidence="3" id="KW-0813">Transport</keyword>
<proteinExistence type="inferred from homology"/>
<dbReference type="Gene3D" id="1.10.520.20">
    <property type="entry name" value="N-terminal domain of the delta subunit of the F1F0-ATP synthase"/>
    <property type="match status" value="1"/>
</dbReference>
<sequence>MDALPSSSTLIGTGIRSSILAPRPNEHTVVSLRPSAFVSPSSHLASTASSFHTKPSSATRAAQQPVNNFPQSSSQYFLPSARGIHCHRAATGYAAALVDIAQLDNAIDRFADDVSRLRGLLRSSGLHAILVDPSIEGPAKKGLVRAVAGLSDLHKRLVFFLNMIIDKGKVGLVGEILKEFEKIYDELSGTMVVMVASRKKLEEEEALKIAQMVQRRNGAKKVKVKNVVNEMLHEAYAVN</sequence>
<gene>
    <name evidence="9" type="ORF">NYM_LOCUS11814</name>
</gene>
<comment type="similarity">
    <text evidence="2">Belongs to the ATPase delta chain family.</text>
</comment>
<dbReference type="PRINTS" id="PR00125">
    <property type="entry name" value="ATPASEDELTA"/>
</dbReference>
<feature type="region of interest" description="Disordered" evidence="8">
    <location>
        <begin position="48"/>
        <end position="67"/>
    </location>
</feature>
<accession>A0A5K0ZZU5</accession>
<dbReference type="GO" id="GO:0046933">
    <property type="term" value="F:proton-transporting ATP synthase activity, rotational mechanism"/>
    <property type="evidence" value="ECO:0007669"/>
    <property type="project" value="InterPro"/>
</dbReference>
<evidence type="ECO:0000256" key="3">
    <source>
        <dbReference type="ARBA" id="ARBA00022448"/>
    </source>
</evidence>
<evidence type="ECO:0000256" key="8">
    <source>
        <dbReference type="SAM" id="MobiDB-lite"/>
    </source>
</evidence>
<organism evidence="9">
    <name type="scientific">Nymphaea colorata</name>
    <name type="common">pocket water lily</name>
    <dbReference type="NCBI Taxonomy" id="210225"/>
    <lineage>
        <taxon>Eukaryota</taxon>
        <taxon>Viridiplantae</taxon>
        <taxon>Streptophyta</taxon>
        <taxon>Embryophyta</taxon>
        <taxon>Tracheophyta</taxon>
        <taxon>Spermatophyta</taxon>
        <taxon>Magnoliopsida</taxon>
        <taxon>Nymphaeales</taxon>
        <taxon>Nymphaeaceae</taxon>
        <taxon>Nymphaea</taxon>
    </lineage>
</organism>